<dbReference type="SMART" id="SM00213">
    <property type="entry name" value="UBQ"/>
    <property type="match status" value="1"/>
</dbReference>
<dbReference type="Ensembl" id="ENSNMLT00000008094.1">
    <property type="protein sequence ID" value="ENSNMLP00000007103.1"/>
    <property type="gene ID" value="ENSNMLG00000005123.1"/>
</dbReference>
<evidence type="ECO:0000259" key="1">
    <source>
        <dbReference type="PROSITE" id="PS50053"/>
    </source>
</evidence>
<protein>
    <submittedName>
        <fullName evidence="2">ISG15 ubiquitin like modifier</fullName>
    </submittedName>
</protein>
<dbReference type="PROSITE" id="PS50053">
    <property type="entry name" value="UBIQUITIN_2"/>
    <property type="match status" value="1"/>
</dbReference>
<organism evidence="2 3">
    <name type="scientific">Neogobius melanostomus</name>
    <name type="common">round goby</name>
    <dbReference type="NCBI Taxonomy" id="47308"/>
    <lineage>
        <taxon>Eukaryota</taxon>
        <taxon>Metazoa</taxon>
        <taxon>Chordata</taxon>
        <taxon>Craniata</taxon>
        <taxon>Vertebrata</taxon>
        <taxon>Euteleostomi</taxon>
        <taxon>Actinopterygii</taxon>
        <taxon>Neopterygii</taxon>
        <taxon>Teleostei</taxon>
        <taxon>Neoteleostei</taxon>
        <taxon>Acanthomorphata</taxon>
        <taxon>Gobiaria</taxon>
        <taxon>Gobiiformes</taxon>
        <taxon>Gobioidei</taxon>
        <taxon>Gobiidae</taxon>
        <taxon>Benthophilinae</taxon>
        <taxon>Neogobiini</taxon>
        <taxon>Neogobius</taxon>
    </lineage>
</organism>
<dbReference type="Gene3D" id="3.10.20.90">
    <property type="entry name" value="Phosphatidylinositol 3-kinase Catalytic Subunit, Chain A, domain 1"/>
    <property type="match status" value="1"/>
</dbReference>
<evidence type="ECO:0000313" key="2">
    <source>
        <dbReference type="Ensembl" id="ENSNMLP00000026141.1"/>
    </source>
</evidence>
<dbReference type="SUPFAM" id="SSF54236">
    <property type="entry name" value="Ubiquitin-like"/>
    <property type="match status" value="1"/>
</dbReference>
<proteinExistence type="predicted"/>
<evidence type="ECO:0000313" key="3">
    <source>
        <dbReference type="Proteomes" id="UP000694523"/>
    </source>
</evidence>
<dbReference type="AlphaFoldDB" id="A0A8C6TV21"/>
<dbReference type="InterPro" id="IPR029071">
    <property type="entry name" value="Ubiquitin-like_domsf"/>
</dbReference>
<dbReference type="Proteomes" id="UP000694523">
    <property type="component" value="Unplaced"/>
</dbReference>
<sequence length="78" mass="8921">MSLLSVFLKNEKGQTSTYEIDPEETVQGFKSKVYAREKVPVDQQRLIYQGKEMTQGKLTDYGVEKLGTIYMTLRLRGG</sequence>
<dbReference type="PANTHER" id="PTHR10666">
    <property type="entry name" value="UBIQUITIN"/>
    <property type="match status" value="1"/>
</dbReference>
<dbReference type="Ensembl" id="ENSNMLT00000029208.1">
    <property type="protein sequence ID" value="ENSNMLP00000026141.1"/>
    <property type="gene ID" value="ENSNMLG00000016666.1"/>
</dbReference>
<keyword evidence="3" id="KW-1185">Reference proteome</keyword>
<dbReference type="InterPro" id="IPR000626">
    <property type="entry name" value="Ubiquitin-like_dom"/>
</dbReference>
<dbReference type="Pfam" id="PF00240">
    <property type="entry name" value="ubiquitin"/>
    <property type="match status" value="1"/>
</dbReference>
<dbReference type="PRINTS" id="PR00348">
    <property type="entry name" value="UBIQUITIN"/>
</dbReference>
<dbReference type="InterPro" id="IPR019956">
    <property type="entry name" value="Ubiquitin_dom"/>
</dbReference>
<dbReference type="InterPro" id="IPR050158">
    <property type="entry name" value="Ubiquitin_ubiquitin-like"/>
</dbReference>
<name>A0A8C6TV21_9GOBI</name>
<accession>A0A8C6TV21</accession>
<reference evidence="2" key="1">
    <citation type="submission" date="2025-05" db="UniProtKB">
        <authorList>
            <consortium name="Ensembl"/>
        </authorList>
    </citation>
    <scope>IDENTIFICATION</scope>
</reference>
<feature type="domain" description="Ubiquitin-like" evidence="1">
    <location>
        <begin position="4"/>
        <end position="78"/>
    </location>
</feature>